<protein>
    <submittedName>
        <fullName evidence="8">Aste57867_22557 protein</fullName>
    </submittedName>
</protein>
<dbReference type="EMBL" id="VJMH01007070">
    <property type="protein sequence ID" value="KAF0685589.1"/>
    <property type="molecule type" value="Genomic_DNA"/>
</dbReference>
<reference evidence="7" key="2">
    <citation type="submission" date="2019-06" db="EMBL/GenBank/DDBJ databases">
        <title>Genomics analysis of Aphanomyces spp. identifies a new class of oomycete effector associated with host adaptation.</title>
        <authorList>
            <person name="Gaulin E."/>
        </authorList>
    </citation>
    <scope>NUCLEOTIDE SEQUENCE</scope>
    <source>
        <strain evidence="7">CBS 578.67</strain>
    </source>
</reference>
<dbReference type="InterPro" id="IPR038765">
    <property type="entry name" value="Papain-like_cys_pep_sf"/>
</dbReference>
<feature type="active site" evidence="4 5">
    <location>
        <position position="500"/>
    </location>
</feature>
<dbReference type="SMART" id="SM00230">
    <property type="entry name" value="CysPc"/>
    <property type="match status" value="1"/>
</dbReference>
<accession>A0A485LM30</accession>
<dbReference type="GO" id="GO:0004198">
    <property type="term" value="F:calcium-dependent cysteine-type endopeptidase activity"/>
    <property type="evidence" value="ECO:0007669"/>
    <property type="project" value="InterPro"/>
</dbReference>
<feature type="domain" description="Calpain catalytic" evidence="6">
    <location>
        <begin position="281"/>
        <end position="563"/>
    </location>
</feature>
<keyword evidence="9" id="KW-1185">Reference proteome</keyword>
<dbReference type="InterPro" id="IPR022682">
    <property type="entry name" value="Calpain_domain_III"/>
</dbReference>
<keyword evidence="1 5" id="KW-0645">Protease</keyword>
<dbReference type="Proteomes" id="UP000332933">
    <property type="component" value="Unassembled WGS sequence"/>
</dbReference>
<dbReference type="InterPro" id="IPR001300">
    <property type="entry name" value="Peptidase_C2_calpain_cat"/>
</dbReference>
<evidence type="ECO:0000313" key="8">
    <source>
        <dbReference type="EMBL" id="VFT99216.1"/>
    </source>
</evidence>
<dbReference type="PROSITE" id="PS50203">
    <property type="entry name" value="CALPAIN_CAT"/>
    <property type="match status" value="1"/>
</dbReference>
<dbReference type="GO" id="GO:0006508">
    <property type="term" value="P:proteolysis"/>
    <property type="evidence" value="ECO:0007669"/>
    <property type="project" value="UniProtKB-KW"/>
</dbReference>
<dbReference type="PRINTS" id="PR00704">
    <property type="entry name" value="CALPAIN"/>
</dbReference>
<dbReference type="SUPFAM" id="SSF49758">
    <property type="entry name" value="Calpain large subunit, middle domain (domain III)"/>
    <property type="match status" value="2"/>
</dbReference>
<reference evidence="8 9" key="1">
    <citation type="submission" date="2019-03" db="EMBL/GenBank/DDBJ databases">
        <authorList>
            <person name="Gaulin E."/>
            <person name="Dumas B."/>
        </authorList>
    </citation>
    <scope>NUCLEOTIDE SEQUENCE [LARGE SCALE GENOMIC DNA]</scope>
    <source>
        <strain evidence="8">CBS 568.67</strain>
    </source>
</reference>
<dbReference type="SUPFAM" id="SSF54001">
    <property type="entry name" value="Cysteine proteinases"/>
    <property type="match status" value="1"/>
</dbReference>
<evidence type="ECO:0000256" key="3">
    <source>
        <dbReference type="ARBA" id="ARBA00022807"/>
    </source>
</evidence>
<keyword evidence="3 5" id="KW-0788">Thiol protease</keyword>
<dbReference type="CDD" id="cd00044">
    <property type="entry name" value="CysPc"/>
    <property type="match status" value="1"/>
</dbReference>
<dbReference type="EMBL" id="CAADRA010007096">
    <property type="protein sequence ID" value="VFT99216.1"/>
    <property type="molecule type" value="Genomic_DNA"/>
</dbReference>
<dbReference type="AlphaFoldDB" id="A0A485LM30"/>
<dbReference type="Pfam" id="PF01067">
    <property type="entry name" value="Calpain_III"/>
    <property type="match status" value="2"/>
</dbReference>
<dbReference type="Gene3D" id="3.90.70.10">
    <property type="entry name" value="Cysteine proteinases"/>
    <property type="match status" value="1"/>
</dbReference>
<dbReference type="PANTHER" id="PTHR46143">
    <property type="entry name" value="CALPAIN-7"/>
    <property type="match status" value="1"/>
</dbReference>
<dbReference type="InterPro" id="IPR051297">
    <property type="entry name" value="PalB/RIM13"/>
</dbReference>
<dbReference type="InterPro" id="IPR036181">
    <property type="entry name" value="MIT_dom_sf"/>
</dbReference>
<dbReference type="Gene3D" id="1.20.58.80">
    <property type="entry name" value="Phosphotransferase system, lactose/cellobiose-type IIA subunit"/>
    <property type="match status" value="2"/>
</dbReference>
<proteinExistence type="predicted"/>
<gene>
    <name evidence="8" type="primary">Aste57867_22557</name>
    <name evidence="7" type="ORF">As57867_022487</name>
    <name evidence="8" type="ORF">ASTE57867_22557</name>
</gene>
<dbReference type="SMART" id="SM00720">
    <property type="entry name" value="calpain_III"/>
    <property type="match status" value="1"/>
</dbReference>
<dbReference type="SUPFAM" id="SSF116846">
    <property type="entry name" value="MIT domain"/>
    <property type="match status" value="1"/>
</dbReference>
<dbReference type="InterPro" id="IPR022683">
    <property type="entry name" value="Calpain_III"/>
</dbReference>
<keyword evidence="2 5" id="KW-0378">Hydrolase</keyword>
<dbReference type="PANTHER" id="PTHR46143:SF1">
    <property type="entry name" value="CALPAIN-7"/>
    <property type="match status" value="1"/>
</dbReference>
<evidence type="ECO:0000259" key="6">
    <source>
        <dbReference type="PROSITE" id="PS50203"/>
    </source>
</evidence>
<evidence type="ECO:0000256" key="4">
    <source>
        <dbReference type="PIRSR" id="PIRSR622684-1"/>
    </source>
</evidence>
<name>A0A485LM30_9STRA</name>
<dbReference type="Gene3D" id="2.60.120.380">
    <property type="match status" value="2"/>
</dbReference>
<feature type="active site" evidence="4 5">
    <location>
        <position position="312"/>
    </location>
</feature>
<evidence type="ECO:0000313" key="7">
    <source>
        <dbReference type="EMBL" id="KAF0685589.1"/>
    </source>
</evidence>
<evidence type="ECO:0000256" key="5">
    <source>
        <dbReference type="PROSITE-ProRule" id="PRU00239"/>
    </source>
</evidence>
<dbReference type="InterPro" id="IPR022684">
    <property type="entry name" value="Calpain_cysteine_protease"/>
</dbReference>
<evidence type="ECO:0000256" key="1">
    <source>
        <dbReference type="ARBA" id="ARBA00022670"/>
    </source>
</evidence>
<organism evidence="8 9">
    <name type="scientific">Aphanomyces stellatus</name>
    <dbReference type="NCBI Taxonomy" id="120398"/>
    <lineage>
        <taxon>Eukaryota</taxon>
        <taxon>Sar</taxon>
        <taxon>Stramenopiles</taxon>
        <taxon>Oomycota</taxon>
        <taxon>Saprolegniomycetes</taxon>
        <taxon>Saprolegniales</taxon>
        <taxon>Verrucalvaceae</taxon>
        <taxon>Aphanomyces</taxon>
    </lineage>
</organism>
<dbReference type="Pfam" id="PF00648">
    <property type="entry name" value="Peptidase_C2"/>
    <property type="match status" value="1"/>
</dbReference>
<dbReference type="OrthoDB" id="167576at2759"/>
<sequence length="882" mass="99411">MSRVTLLYEQAFRAAENGVAAESQNEVDIAIRSFEEAVQIFSRLAIVESLSKRTLLNEQITDFNKRIGKLRNDSASFNSCGGNGDVIGGLYANTNPHIQAAEILVRHAQTMESESKYANTVIVDEYMKAADEYMKVLKDTSSNDGLTPHVRNKIESIIERVTYLKEKEIRGADIDHLSEDDLVVDSDAISNDHEGVYKGTHKKFHPNPNRMQKIYHDNDSTQTMYTAEEVDVLRRSSIINGRLFQPWISSDVDEIFSSTEMYADQDGFLTMSPKQLEKLDKWVRPTSYGSGHPQMVAQISPYVIVQDVVTDCSFVASLCITAAYELRFQKQLITKIIYPQDARGMPIVNPGGKYIVKLWANGVPRKVEVDDFLPLGQSGSLLCSCTTTSNELWVSIIEKAYLKVNGGYDFPGSNSGIDLFALTGWIPETLSFSDHDSSNSDIAWQRLISAHNFGDCLITIATGDMTMDETKRVGLVPSHAYAVLNVVETSTNIRLLQVKNPWNRKRWRGPYGIDDMERWTPELQKELGLDLDSARQLKDDGLFWIDYASIQRHFSALFLNWNPELFQYRYTLHKHWPLEVGPQNDTYNLGYNPQYCLVFPNAQRRKKSCSVWILLSRHVTSVERPENIQHFLTLHVYKRNKRVYYPNDAFTRGTYSNNPHTLTCLDVEMEADEGPSFTLVASQYEKISPLDYTISIFSTDEPFDLTIAPDPPTHRINLVGEWSASTAGGCPKYSTFLNNPQYQLIVQDPLSSILVTLEAPVHFAINIRLIRDGQRVGSISKKHLVAQSGEYRPGFCYIEFSNLPSGEYTIVPSTFEPNCIGSFSLQIAASSAAYQVFTLPPEGDGMIELKCVGKWNSSSGTAAGCSNYGHYLENPLYLLHLK</sequence>
<dbReference type="InterPro" id="IPR036213">
    <property type="entry name" value="Calpain_III_sf"/>
</dbReference>
<feature type="active site" evidence="4 5">
    <location>
        <position position="479"/>
    </location>
</feature>
<evidence type="ECO:0000313" key="9">
    <source>
        <dbReference type="Proteomes" id="UP000332933"/>
    </source>
</evidence>
<evidence type="ECO:0000256" key="2">
    <source>
        <dbReference type="ARBA" id="ARBA00022801"/>
    </source>
</evidence>